<keyword evidence="2" id="KW-1185">Reference proteome</keyword>
<organism evidence="1 2">
    <name type="scientific">Hymenobacter edaphi</name>
    <dbReference type="NCBI Taxonomy" id="2211146"/>
    <lineage>
        <taxon>Bacteria</taxon>
        <taxon>Pseudomonadati</taxon>
        <taxon>Bacteroidota</taxon>
        <taxon>Cytophagia</taxon>
        <taxon>Cytophagales</taxon>
        <taxon>Hymenobacteraceae</taxon>
        <taxon>Hymenobacter</taxon>
    </lineage>
</organism>
<sequence length="97" mass="10766">MCLVELGFEYRIICTLTIEQANSILAKAPNLDHCDELGRHEYRGSGSLTGMPDAELQRAEYGLYFCDYSRSRTSLEVLGYVLSRCADLGPVTLQAAD</sequence>
<protein>
    <submittedName>
        <fullName evidence="1">Uncharacterized protein</fullName>
    </submittedName>
</protein>
<reference evidence="2" key="1">
    <citation type="submission" date="2018-05" db="EMBL/GenBank/DDBJ databases">
        <authorList>
            <person name="Nie L."/>
        </authorList>
    </citation>
    <scope>NUCLEOTIDE SEQUENCE [LARGE SCALE GENOMIC DNA]</scope>
    <source>
        <strain evidence="2">NL</strain>
    </source>
</reference>
<evidence type="ECO:0000313" key="1">
    <source>
        <dbReference type="EMBL" id="RAK66757.1"/>
    </source>
</evidence>
<proteinExistence type="predicted"/>
<comment type="caution">
    <text evidence="1">The sequence shown here is derived from an EMBL/GenBank/DDBJ whole genome shotgun (WGS) entry which is preliminary data.</text>
</comment>
<dbReference type="RefSeq" id="WP_111478190.1">
    <property type="nucleotide sequence ID" value="NZ_QHKM01000003.1"/>
</dbReference>
<gene>
    <name evidence="1" type="ORF">DLM85_11130</name>
</gene>
<accession>A0A328BII7</accession>
<dbReference type="Proteomes" id="UP000248553">
    <property type="component" value="Unassembled WGS sequence"/>
</dbReference>
<evidence type="ECO:0000313" key="2">
    <source>
        <dbReference type="Proteomes" id="UP000248553"/>
    </source>
</evidence>
<dbReference type="AlphaFoldDB" id="A0A328BII7"/>
<name>A0A328BII7_9BACT</name>
<dbReference type="EMBL" id="QHKM01000003">
    <property type="protein sequence ID" value="RAK66757.1"/>
    <property type="molecule type" value="Genomic_DNA"/>
</dbReference>
<dbReference type="OrthoDB" id="883975at2"/>